<feature type="compositionally biased region" description="Pro residues" evidence="1">
    <location>
        <begin position="15"/>
        <end position="27"/>
    </location>
</feature>
<feature type="region of interest" description="Disordered" evidence="1">
    <location>
        <begin position="1"/>
        <end position="74"/>
    </location>
</feature>
<feature type="compositionally biased region" description="Polar residues" evidence="1">
    <location>
        <begin position="50"/>
        <end position="64"/>
    </location>
</feature>
<dbReference type="AlphaFoldDB" id="A0A4Z2FJN5"/>
<evidence type="ECO:0000313" key="2">
    <source>
        <dbReference type="EMBL" id="TNN41140.1"/>
    </source>
</evidence>
<evidence type="ECO:0000256" key="1">
    <source>
        <dbReference type="SAM" id="MobiDB-lite"/>
    </source>
</evidence>
<evidence type="ECO:0000313" key="3">
    <source>
        <dbReference type="Proteomes" id="UP000314294"/>
    </source>
</evidence>
<organism evidence="2 3">
    <name type="scientific">Liparis tanakae</name>
    <name type="common">Tanaka's snailfish</name>
    <dbReference type="NCBI Taxonomy" id="230148"/>
    <lineage>
        <taxon>Eukaryota</taxon>
        <taxon>Metazoa</taxon>
        <taxon>Chordata</taxon>
        <taxon>Craniata</taxon>
        <taxon>Vertebrata</taxon>
        <taxon>Euteleostomi</taxon>
        <taxon>Actinopterygii</taxon>
        <taxon>Neopterygii</taxon>
        <taxon>Teleostei</taxon>
        <taxon>Neoteleostei</taxon>
        <taxon>Acanthomorphata</taxon>
        <taxon>Eupercaria</taxon>
        <taxon>Perciformes</taxon>
        <taxon>Cottioidei</taxon>
        <taxon>Cottales</taxon>
        <taxon>Liparidae</taxon>
        <taxon>Liparis</taxon>
    </lineage>
</organism>
<dbReference type="Proteomes" id="UP000314294">
    <property type="component" value="Unassembled WGS sequence"/>
</dbReference>
<accession>A0A4Z2FJN5</accession>
<gene>
    <name evidence="2" type="ORF">EYF80_048683</name>
</gene>
<comment type="caution">
    <text evidence="2">The sequence shown here is derived from an EMBL/GenBank/DDBJ whole genome shotgun (WGS) entry which is preliminary data.</text>
</comment>
<keyword evidence="3" id="KW-1185">Reference proteome</keyword>
<protein>
    <submittedName>
        <fullName evidence="2">Uncharacterized protein</fullName>
    </submittedName>
</protein>
<proteinExistence type="predicted"/>
<feature type="compositionally biased region" description="Basic and acidic residues" evidence="1">
    <location>
        <begin position="65"/>
        <end position="74"/>
    </location>
</feature>
<sequence length="74" mass="7783">MSSTSPRRPLESDLPAPPDPAPEPPAGFPLESADTEVPVEHSSVPAGPGQSRSVKASVKQTTQFHDAEQRCHGP</sequence>
<dbReference type="EMBL" id="SRLO01001131">
    <property type="protein sequence ID" value="TNN41140.1"/>
    <property type="molecule type" value="Genomic_DNA"/>
</dbReference>
<name>A0A4Z2FJN5_9TELE</name>
<reference evidence="2 3" key="1">
    <citation type="submission" date="2019-03" db="EMBL/GenBank/DDBJ databases">
        <title>First draft genome of Liparis tanakae, snailfish: a comprehensive survey of snailfish specific genes.</title>
        <authorList>
            <person name="Kim W."/>
            <person name="Song I."/>
            <person name="Jeong J.-H."/>
            <person name="Kim D."/>
            <person name="Kim S."/>
            <person name="Ryu S."/>
            <person name="Song J.Y."/>
            <person name="Lee S.K."/>
        </authorList>
    </citation>
    <scope>NUCLEOTIDE SEQUENCE [LARGE SCALE GENOMIC DNA]</scope>
    <source>
        <tissue evidence="2">Muscle</tissue>
    </source>
</reference>